<protein>
    <submittedName>
        <fullName evidence="1">Uncharacterized protein</fullName>
    </submittedName>
</protein>
<name>A0A8G2BFZ7_9PROT</name>
<dbReference type="OrthoDB" id="10003727at2"/>
<sequence length="78" mass="8716">MEFLLTATTTFAGTLLALGFIEVSAENLAIWNSEHVSGYFWNIESDPEGSEAERLAFEMTGTPLARTDMELCRIIDRN</sequence>
<evidence type="ECO:0000313" key="1">
    <source>
        <dbReference type="EMBL" id="SDF44850.1"/>
    </source>
</evidence>
<dbReference type="Proteomes" id="UP000198615">
    <property type="component" value="Unassembled WGS sequence"/>
</dbReference>
<organism evidence="1 2">
    <name type="scientific">Thalassobaculum litoreum DSM 18839</name>
    <dbReference type="NCBI Taxonomy" id="1123362"/>
    <lineage>
        <taxon>Bacteria</taxon>
        <taxon>Pseudomonadati</taxon>
        <taxon>Pseudomonadota</taxon>
        <taxon>Alphaproteobacteria</taxon>
        <taxon>Rhodospirillales</taxon>
        <taxon>Thalassobaculaceae</taxon>
        <taxon>Thalassobaculum</taxon>
    </lineage>
</organism>
<gene>
    <name evidence="1" type="ORF">SAMN05660686_01399</name>
</gene>
<dbReference type="RefSeq" id="WP_093149143.1">
    <property type="nucleotide sequence ID" value="NZ_FNBW01000003.1"/>
</dbReference>
<dbReference type="EMBL" id="FNBW01000003">
    <property type="protein sequence ID" value="SDF44850.1"/>
    <property type="molecule type" value="Genomic_DNA"/>
</dbReference>
<keyword evidence="2" id="KW-1185">Reference proteome</keyword>
<dbReference type="AlphaFoldDB" id="A0A8G2BFZ7"/>
<accession>A0A8G2BFZ7</accession>
<proteinExistence type="predicted"/>
<reference evidence="1 2" key="1">
    <citation type="submission" date="2016-10" db="EMBL/GenBank/DDBJ databases">
        <authorList>
            <person name="Varghese N."/>
            <person name="Submissions S."/>
        </authorList>
    </citation>
    <scope>NUCLEOTIDE SEQUENCE [LARGE SCALE GENOMIC DNA]</scope>
    <source>
        <strain evidence="1 2">DSM 18839</strain>
    </source>
</reference>
<comment type="caution">
    <text evidence="1">The sequence shown here is derived from an EMBL/GenBank/DDBJ whole genome shotgun (WGS) entry which is preliminary data.</text>
</comment>
<evidence type="ECO:0000313" key="2">
    <source>
        <dbReference type="Proteomes" id="UP000198615"/>
    </source>
</evidence>